<dbReference type="Gene3D" id="2.30.42.10">
    <property type="match status" value="1"/>
</dbReference>
<feature type="domain" description="PDZ" evidence="4">
    <location>
        <begin position="287"/>
        <end position="367"/>
    </location>
</feature>
<evidence type="ECO:0000313" key="5">
    <source>
        <dbReference type="EMBL" id="HGD13191.1"/>
    </source>
</evidence>
<dbReference type="SUPFAM" id="SSF50156">
    <property type="entry name" value="PDZ domain-like"/>
    <property type="match status" value="1"/>
</dbReference>
<dbReference type="GO" id="GO:0006508">
    <property type="term" value="P:proteolysis"/>
    <property type="evidence" value="ECO:0007669"/>
    <property type="project" value="UniProtKB-KW"/>
</dbReference>
<evidence type="ECO:0000256" key="1">
    <source>
        <dbReference type="ARBA" id="ARBA00022670"/>
    </source>
</evidence>
<gene>
    <name evidence="5" type="ORF">ENX16_03840</name>
</gene>
<organism evidence="5">
    <name type="scientific">candidate division WOR-3 bacterium</name>
    <dbReference type="NCBI Taxonomy" id="2052148"/>
    <lineage>
        <taxon>Bacteria</taxon>
        <taxon>Bacteria division WOR-3</taxon>
    </lineage>
</organism>
<dbReference type="PRINTS" id="PR00834">
    <property type="entry name" value="PROTEASES2C"/>
</dbReference>
<accession>A0A7V3PTE9</accession>
<dbReference type="InterPro" id="IPR001940">
    <property type="entry name" value="Peptidase_S1C"/>
</dbReference>
<comment type="caution">
    <text evidence="5">The sequence shown here is derived from an EMBL/GenBank/DDBJ whole genome shotgun (WGS) entry which is preliminary data.</text>
</comment>
<feature type="chain" id="PRO_5030953186" evidence="3">
    <location>
        <begin position="23"/>
        <end position="377"/>
    </location>
</feature>
<dbReference type="InterPro" id="IPR009003">
    <property type="entry name" value="Peptidase_S1_PA"/>
</dbReference>
<dbReference type="AlphaFoldDB" id="A0A7V3PTE9"/>
<dbReference type="InterPro" id="IPR051201">
    <property type="entry name" value="Chloro_Bact_Ser_Proteases"/>
</dbReference>
<dbReference type="Pfam" id="PF13365">
    <property type="entry name" value="Trypsin_2"/>
    <property type="match status" value="1"/>
</dbReference>
<proteinExistence type="predicted"/>
<dbReference type="EMBL" id="DTMZ01000091">
    <property type="protein sequence ID" value="HGD13191.1"/>
    <property type="molecule type" value="Genomic_DNA"/>
</dbReference>
<dbReference type="SUPFAM" id="SSF50494">
    <property type="entry name" value="Trypsin-like serine proteases"/>
    <property type="match status" value="1"/>
</dbReference>
<keyword evidence="2" id="KW-0378">Hydrolase</keyword>
<keyword evidence="3" id="KW-0732">Signal</keyword>
<dbReference type="PANTHER" id="PTHR43343">
    <property type="entry name" value="PEPTIDASE S12"/>
    <property type="match status" value="1"/>
</dbReference>
<dbReference type="SMART" id="SM00228">
    <property type="entry name" value="PDZ"/>
    <property type="match status" value="1"/>
</dbReference>
<dbReference type="InterPro" id="IPR001478">
    <property type="entry name" value="PDZ"/>
</dbReference>
<feature type="signal peptide" evidence="3">
    <location>
        <begin position="1"/>
        <end position="22"/>
    </location>
</feature>
<reference evidence="5" key="1">
    <citation type="journal article" date="2020" name="mSystems">
        <title>Genome- and Community-Level Interaction Insights into Carbon Utilization and Element Cycling Functions of Hydrothermarchaeota in Hydrothermal Sediment.</title>
        <authorList>
            <person name="Zhou Z."/>
            <person name="Liu Y."/>
            <person name="Xu W."/>
            <person name="Pan J."/>
            <person name="Luo Z.H."/>
            <person name="Li M."/>
        </authorList>
    </citation>
    <scope>NUCLEOTIDE SEQUENCE [LARGE SCALE GENOMIC DNA]</scope>
    <source>
        <strain evidence="5">SpSt-914</strain>
    </source>
</reference>
<evidence type="ECO:0000259" key="4">
    <source>
        <dbReference type="SMART" id="SM00228"/>
    </source>
</evidence>
<name>A0A7V3PTE9_UNCW3</name>
<dbReference type="PANTHER" id="PTHR43343:SF3">
    <property type="entry name" value="PROTEASE DO-LIKE 8, CHLOROPLASTIC"/>
    <property type="match status" value="1"/>
</dbReference>
<evidence type="ECO:0000256" key="2">
    <source>
        <dbReference type="ARBA" id="ARBA00022801"/>
    </source>
</evidence>
<dbReference type="InterPro" id="IPR036034">
    <property type="entry name" value="PDZ_sf"/>
</dbReference>
<dbReference type="GO" id="GO:0004252">
    <property type="term" value="F:serine-type endopeptidase activity"/>
    <property type="evidence" value="ECO:0007669"/>
    <property type="project" value="InterPro"/>
</dbReference>
<evidence type="ECO:0000256" key="3">
    <source>
        <dbReference type="SAM" id="SignalP"/>
    </source>
</evidence>
<dbReference type="Gene3D" id="2.40.10.120">
    <property type="match status" value="1"/>
</dbReference>
<protein>
    <submittedName>
        <fullName evidence="5">Trypsin-like serine protease</fullName>
    </submittedName>
</protein>
<sequence length="377" mass="41181">MKNYVQKVLYLFLLFLPLTCSATPPRDSLRSRAERLNSEIDRSRVNAIVLAAQKVSPAVVSIIVTQTRIVSYEPFDIFGFDDFFRDFFPRHTFRQEIKAMGSGVIVDPRGYIITNSHVVNNATKIKVTLPDNRSFDAEIVALDTNRDLALLKINGTNLPVAPLGNSDDLLIGEWAIAIGNPFGFLIEDAQPTVTVGVISALHRDIRSGQGGLIFTDMIQTDAAINPGNSGGPLVNAVGEVIGINTFIFSHAGGSEGVGFARPINEVKRFINEVLGQTTEESYEKQTTRIGATVADITPALRRRFGLAHTKGVVVVAVNENSIAEKIGLLPGDVILIYQGKVVNSARAFKERLASGPGNIDLVIDRRGEQLRILYQLR</sequence>
<keyword evidence="1 5" id="KW-0645">Protease</keyword>